<gene>
    <name evidence="1" type="ORF">EQY75_04890</name>
</gene>
<keyword evidence="2" id="KW-1185">Reference proteome</keyword>
<dbReference type="EMBL" id="CP035544">
    <property type="protein sequence ID" value="QBA63931.1"/>
    <property type="molecule type" value="Genomic_DNA"/>
</dbReference>
<dbReference type="InterPro" id="IPR045493">
    <property type="entry name" value="DUF6435"/>
</dbReference>
<dbReference type="RefSeq" id="WP_129603388.1">
    <property type="nucleotide sequence ID" value="NZ_CP035544.1"/>
</dbReference>
<dbReference type="Proteomes" id="UP000290889">
    <property type="component" value="Chromosome"/>
</dbReference>
<dbReference type="NCBIfam" id="NF033487">
    <property type="entry name" value="Lacal_2735_fam"/>
    <property type="match status" value="1"/>
</dbReference>
<accession>A0A411E890</accession>
<dbReference type="KEGG" id="mur:EQY75_04890"/>
<protein>
    <submittedName>
        <fullName evidence="1">Lacal_2735 family protein</fullName>
    </submittedName>
</protein>
<dbReference type="AlphaFoldDB" id="A0A411E890"/>
<organism evidence="1 2">
    <name type="scientific">Muriicola soli</name>
    <dbReference type="NCBI Taxonomy" id="2507538"/>
    <lineage>
        <taxon>Bacteria</taxon>
        <taxon>Pseudomonadati</taxon>
        <taxon>Bacteroidota</taxon>
        <taxon>Flavobacteriia</taxon>
        <taxon>Flavobacteriales</taxon>
        <taxon>Flavobacteriaceae</taxon>
        <taxon>Muriicola</taxon>
    </lineage>
</organism>
<name>A0A411E890_9FLAO</name>
<sequence length="57" mass="6581">MFGLFKKKDPVEKLQAQYKAVMKEAFDLSKVNRSAGDAKYAEAEEIQKKIDELMQKN</sequence>
<reference evidence="1 2" key="1">
    <citation type="submission" date="2019-01" db="EMBL/GenBank/DDBJ databases">
        <title>Muriicola soli sp. nov., isolated from soil.</title>
        <authorList>
            <person name="Kang H.J."/>
            <person name="Kim S.B."/>
        </authorList>
    </citation>
    <scope>NUCLEOTIDE SEQUENCE [LARGE SCALE GENOMIC DNA]</scope>
    <source>
        <strain evidence="1 2">MMS17-SY002</strain>
    </source>
</reference>
<proteinExistence type="predicted"/>
<evidence type="ECO:0000313" key="2">
    <source>
        <dbReference type="Proteomes" id="UP000290889"/>
    </source>
</evidence>
<dbReference type="Pfam" id="PF20027">
    <property type="entry name" value="DUF6435"/>
    <property type="match status" value="1"/>
</dbReference>
<dbReference type="OrthoDB" id="1123018at2"/>
<evidence type="ECO:0000313" key="1">
    <source>
        <dbReference type="EMBL" id="QBA63931.1"/>
    </source>
</evidence>